<reference key="1">
    <citation type="submission" date="2010-11" db="EMBL/GenBank/DDBJ databases">
        <title>The complete sequence of chromosome of Isophaera pallida ATCC 43644.</title>
        <authorList>
            <consortium name="US DOE Joint Genome Institute (JGI-PGF)"/>
            <person name="Lucas S."/>
            <person name="Copeland A."/>
            <person name="Lapidus A."/>
            <person name="Bruce D."/>
            <person name="Goodwin L."/>
            <person name="Pitluck S."/>
            <person name="Kyrpides N."/>
            <person name="Mavromatis K."/>
            <person name="Pagani I."/>
            <person name="Ivanova N."/>
            <person name="Saunders E."/>
            <person name="Brettin T."/>
            <person name="Detter J.C."/>
            <person name="Han C."/>
            <person name="Tapia R."/>
            <person name="Land M."/>
            <person name="Hauser L."/>
            <person name="Markowitz V."/>
            <person name="Cheng J.-F."/>
            <person name="Hugenholtz P."/>
            <person name="Woyke T."/>
            <person name="Wu D."/>
            <person name="Eisen J.A."/>
        </authorList>
    </citation>
    <scope>NUCLEOTIDE SEQUENCE</scope>
    <source>
        <strain>ATCC 43644</strain>
    </source>
</reference>
<dbReference type="EC" id="3.1.3.48" evidence="2"/>
<feature type="active site" description="Proton donor" evidence="6">
    <location>
        <position position="360"/>
    </location>
</feature>
<dbReference type="PANTHER" id="PTHR11717">
    <property type="entry name" value="LOW MOLECULAR WEIGHT PROTEIN TYROSINE PHOSPHATASE"/>
    <property type="match status" value="1"/>
</dbReference>
<dbReference type="OrthoDB" id="9784339at2"/>
<reference evidence="9 10" key="2">
    <citation type="journal article" date="2011" name="Stand. Genomic Sci.">
        <title>Complete genome sequence of Isosphaera pallida type strain (IS1B).</title>
        <authorList>
            <consortium name="US DOE Joint Genome Institute (JGI-PGF)"/>
            <person name="Goker M."/>
            <person name="Cleland D."/>
            <person name="Saunders E."/>
            <person name="Lapidus A."/>
            <person name="Nolan M."/>
            <person name="Lucas S."/>
            <person name="Hammon N."/>
            <person name="Deshpande S."/>
            <person name="Cheng J.F."/>
            <person name="Tapia R."/>
            <person name="Han C."/>
            <person name="Goodwin L."/>
            <person name="Pitluck S."/>
            <person name="Liolios K."/>
            <person name="Pagani I."/>
            <person name="Ivanova N."/>
            <person name="Mavromatis K."/>
            <person name="Pati A."/>
            <person name="Chen A."/>
            <person name="Palaniappan K."/>
            <person name="Land M."/>
            <person name="Hauser L."/>
            <person name="Chang Y.J."/>
            <person name="Jeffries C.D."/>
            <person name="Detter J.C."/>
            <person name="Beck B."/>
            <person name="Woyke T."/>
            <person name="Bristow J."/>
            <person name="Eisen J.A."/>
            <person name="Markowitz V."/>
            <person name="Hugenholtz P."/>
            <person name="Kyrpides N.C."/>
            <person name="Klenk H.P."/>
        </authorList>
    </citation>
    <scope>NUCLEOTIDE SEQUENCE [LARGE SCALE GENOMIC DNA]</scope>
    <source>
        <strain evidence="10">ATCC 43644 / DSM 9630 / IS1B</strain>
    </source>
</reference>
<evidence type="ECO:0000256" key="6">
    <source>
        <dbReference type="PIRSR" id="PIRSR617867-1"/>
    </source>
</evidence>
<evidence type="ECO:0000259" key="8">
    <source>
        <dbReference type="PROSITE" id="PS51163"/>
    </source>
</evidence>
<dbReference type="AlphaFoldDB" id="E8R6S3"/>
<dbReference type="Pfam" id="PF01451">
    <property type="entry name" value="LMWPc"/>
    <property type="match status" value="1"/>
</dbReference>
<protein>
    <recommendedName>
        <fullName evidence="2">protein-tyrosine-phosphatase</fullName>
        <ecNumber evidence="2">3.1.3.48</ecNumber>
    </recommendedName>
</protein>
<feature type="active site" evidence="6">
    <location>
        <position position="249"/>
    </location>
</feature>
<feature type="region of interest" description="Disordered" evidence="7">
    <location>
        <begin position="171"/>
        <end position="191"/>
    </location>
</feature>
<keyword evidence="10" id="KW-1185">Reference proteome</keyword>
<dbReference type="Gene3D" id="3.40.50.2300">
    <property type="match status" value="1"/>
</dbReference>
<evidence type="ECO:0000256" key="4">
    <source>
        <dbReference type="ARBA" id="ARBA00022912"/>
    </source>
</evidence>
<evidence type="ECO:0000256" key="2">
    <source>
        <dbReference type="ARBA" id="ARBA00013064"/>
    </source>
</evidence>
<dbReference type="PRINTS" id="PR00719">
    <property type="entry name" value="LMWPTPASE"/>
</dbReference>
<dbReference type="InterPro" id="IPR017945">
    <property type="entry name" value="DHBP_synth_RibB-like_a/b_dom"/>
</dbReference>
<evidence type="ECO:0000256" key="3">
    <source>
        <dbReference type="ARBA" id="ARBA00022801"/>
    </source>
</evidence>
<name>E8R6S3_ISOPI</name>
<proteinExistence type="inferred from homology"/>
<dbReference type="KEGG" id="ipa:Isop_3417"/>
<dbReference type="HOGENOM" id="CLU_735479_0_0_0"/>
<dbReference type="Pfam" id="PF01300">
    <property type="entry name" value="Sua5_yciO_yrdC"/>
    <property type="match status" value="1"/>
</dbReference>
<dbReference type="Gene3D" id="3.90.870.10">
    <property type="entry name" value="DHBP synthase"/>
    <property type="match status" value="1"/>
</dbReference>
<dbReference type="SUPFAM" id="SSF52788">
    <property type="entry name" value="Phosphotyrosine protein phosphatases I"/>
    <property type="match status" value="1"/>
</dbReference>
<dbReference type="EMBL" id="CP002353">
    <property type="protein sequence ID" value="ADV63975.1"/>
    <property type="molecule type" value="Genomic_DNA"/>
</dbReference>
<dbReference type="eggNOG" id="COG0394">
    <property type="taxonomic scope" value="Bacteria"/>
</dbReference>
<evidence type="ECO:0000256" key="5">
    <source>
        <dbReference type="ARBA" id="ARBA00051722"/>
    </source>
</evidence>
<sequence>MAPKRAVETIDLSKSVDRLDEVFRAVACLSRGGVAVLPTETGYAAAASALATPALDRLRQLAGLPDDDPLPIALRTAEELEDWIATDSRVGRRLARRAWPGPLTLTWEPGAWTAERLPQALTPEQRRRLRGGDGRWTFRSPGHSLPRDLIRWTSGPVVLACLTPDRARQLLESPPSAKTDPPPPRSCESPRGADLILDDGPRFGLQRVTEVTLSTTGWRITQPGTFSLEQLQRMAGIFVLFVCTGNTCRSPMAQALCRKLLAERLGCPPEELPQRGFVIASAGLAAHWQQPASEHAIDAMKRRNIHLEDHLSQPISLELVRQADWILTMTAAHAEALIDHLPELEPKVTLLDPQGCDVADPFGGDAHDYERVAANIESFIRQRLDDLLALHHNDDHPLPSA</sequence>
<gene>
    <name evidence="9" type="ordered locus">Isop_3417</name>
</gene>
<evidence type="ECO:0000256" key="7">
    <source>
        <dbReference type="SAM" id="MobiDB-lite"/>
    </source>
</evidence>
<dbReference type="InterPro" id="IPR017867">
    <property type="entry name" value="Tyr_phospatase_low_mol_wt"/>
</dbReference>
<dbReference type="PROSITE" id="PS51163">
    <property type="entry name" value="YRDC"/>
    <property type="match status" value="1"/>
</dbReference>
<keyword evidence="4" id="KW-0904">Protein phosphatase</keyword>
<dbReference type="eggNOG" id="COG0009">
    <property type="taxonomic scope" value="Bacteria"/>
</dbReference>
<dbReference type="InterPro" id="IPR023485">
    <property type="entry name" value="Ptyr_pPase"/>
</dbReference>
<dbReference type="GO" id="GO:0004725">
    <property type="term" value="F:protein tyrosine phosphatase activity"/>
    <property type="evidence" value="ECO:0007669"/>
    <property type="project" value="UniProtKB-EC"/>
</dbReference>
<dbReference type="Proteomes" id="UP000008631">
    <property type="component" value="Chromosome"/>
</dbReference>
<keyword evidence="3" id="KW-0378">Hydrolase</keyword>
<comment type="catalytic activity">
    <reaction evidence="5">
        <text>O-phospho-L-tyrosyl-[protein] + H2O = L-tyrosyl-[protein] + phosphate</text>
        <dbReference type="Rhea" id="RHEA:10684"/>
        <dbReference type="Rhea" id="RHEA-COMP:10136"/>
        <dbReference type="Rhea" id="RHEA-COMP:20101"/>
        <dbReference type="ChEBI" id="CHEBI:15377"/>
        <dbReference type="ChEBI" id="CHEBI:43474"/>
        <dbReference type="ChEBI" id="CHEBI:46858"/>
        <dbReference type="ChEBI" id="CHEBI:61978"/>
        <dbReference type="EC" id="3.1.3.48"/>
    </reaction>
</comment>
<dbReference type="InterPro" id="IPR036196">
    <property type="entry name" value="Ptyr_pPase_sf"/>
</dbReference>
<dbReference type="InterPro" id="IPR006070">
    <property type="entry name" value="Sua5-like_dom"/>
</dbReference>
<comment type="similarity">
    <text evidence="1">Belongs to the low molecular weight phosphotyrosine protein phosphatase family.</text>
</comment>
<evidence type="ECO:0000313" key="10">
    <source>
        <dbReference type="Proteomes" id="UP000008631"/>
    </source>
</evidence>
<dbReference type="InParanoid" id="E8R6S3"/>
<dbReference type="PANTHER" id="PTHR11717:SF31">
    <property type="entry name" value="LOW MOLECULAR WEIGHT PROTEIN-TYROSINE-PHOSPHATASE ETP-RELATED"/>
    <property type="match status" value="1"/>
</dbReference>
<dbReference type="SMART" id="SM00226">
    <property type="entry name" value="LMWPc"/>
    <property type="match status" value="1"/>
</dbReference>
<feature type="domain" description="YrdC-like" evidence="8">
    <location>
        <begin position="19"/>
        <end position="226"/>
    </location>
</feature>
<dbReference type="InterPro" id="IPR050438">
    <property type="entry name" value="LMW_PTPase"/>
</dbReference>
<dbReference type="CDD" id="cd16344">
    <property type="entry name" value="LMWPAP"/>
    <property type="match status" value="1"/>
</dbReference>
<dbReference type="SUPFAM" id="SSF55821">
    <property type="entry name" value="YrdC/RibB"/>
    <property type="match status" value="1"/>
</dbReference>
<evidence type="ECO:0000313" key="9">
    <source>
        <dbReference type="EMBL" id="ADV63975.1"/>
    </source>
</evidence>
<evidence type="ECO:0000256" key="1">
    <source>
        <dbReference type="ARBA" id="ARBA00011063"/>
    </source>
</evidence>
<dbReference type="GO" id="GO:0003725">
    <property type="term" value="F:double-stranded RNA binding"/>
    <property type="evidence" value="ECO:0007669"/>
    <property type="project" value="InterPro"/>
</dbReference>
<feature type="active site" description="Nucleophile" evidence="6">
    <location>
        <position position="243"/>
    </location>
</feature>
<dbReference type="RefSeq" id="WP_013566263.1">
    <property type="nucleotide sequence ID" value="NC_014962.1"/>
</dbReference>
<dbReference type="STRING" id="575540.Isop_3417"/>
<accession>E8R6S3</accession>
<organism evidence="9 10">
    <name type="scientific">Isosphaera pallida (strain ATCC 43644 / DSM 9630 / IS1B)</name>
    <dbReference type="NCBI Taxonomy" id="575540"/>
    <lineage>
        <taxon>Bacteria</taxon>
        <taxon>Pseudomonadati</taxon>
        <taxon>Planctomycetota</taxon>
        <taxon>Planctomycetia</taxon>
        <taxon>Isosphaerales</taxon>
        <taxon>Isosphaeraceae</taxon>
        <taxon>Isosphaera</taxon>
    </lineage>
</organism>